<dbReference type="PROSITE" id="PS50181">
    <property type="entry name" value="FBOX"/>
    <property type="match status" value="1"/>
</dbReference>
<dbReference type="InterPro" id="IPR001810">
    <property type="entry name" value="F-box_dom"/>
</dbReference>
<evidence type="ECO:0000313" key="2">
    <source>
        <dbReference type="Proteomes" id="UP000095281"/>
    </source>
</evidence>
<dbReference type="SUPFAM" id="SSF81383">
    <property type="entry name" value="F-box domain"/>
    <property type="match status" value="1"/>
</dbReference>
<dbReference type="InterPro" id="IPR036047">
    <property type="entry name" value="F-box-like_dom_sf"/>
</dbReference>
<organism evidence="2 3">
    <name type="scientific">Meloidogyne hapla</name>
    <name type="common">Root-knot nematode worm</name>
    <dbReference type="NCBI Taxonomy" id="6305"/>
    <lineage>
        <taxon>Eukaryota</taxon>
        <taxon>Metazoa</taxon>
        <taxon>Ecdysozoa</taxon>
        <taxon>Nematoda</taxon>
        <taxon>Chromadorea</taxon>
        <taxon>Rhabditida</taxon>
        <taxon>Tylenchina</taxon>
        <taxon>Tylenchomorpha</taxon>
        <taxon>Tylenchoidea</taxon>
        <taxon>Meloidogynidae</taxon>
        <taxon>Meloidogyninae</taxon>
        <taxon>Meloidogyne</taxon>
    </lineage>
</organism>
<dbReference type="AlphaFoldDB" id="A0A1I8BJ53"/>
<feature type="domain" description="F-box" evidence="1">
    <location>
        <begin position="1"/>
        <end position="46"/>
    </location>
</feature>
<evidence type="ECO:0000259" key="1">
    <source>
        <dbReference type="PROSITE" id="PS50181"/>
    </source>
</evidence>
<proteinExistence type="predicted"/>
<keyword evidence="2" id="KW-1185">Reference proteome</keyword>
<reference evidence="3" key="1">
    <citation type="submission" date="2016-11" db="UniProtKB">
        <authorList>
            <consortium name="WormBaseParasite"/>
        </authorList>
    </citation>
    <scope>IDENTIFICATION</scope>
</reference>
<name>A0A1I8BJ53_MELHA</name>
<sequence length="126" mass="14982">MLNLPNEVKLDIFKCLNFNQIFSFKQTNGYFCSLIDKYIGILAKKEFYYFETIVYKSVNDKRKYLQLNEDVEQEFGFGDFQLNSQLEEKWQLAVDKKTPMYCYAESIKSEEPYIINFAICLTKKEG</sequence>
<accession>A0A1I8BJ53</accession>
<protein>
    <submittedName>
        <fullName evidence="3">F-box domain-containing protein</fullName>
    </submittedName>
</protein>
<dbReference type="WBParaSite" id="MhA1_Contig277.frz3.gene21">
    <property type="protein sequence ID" value="MhA1_Contig277.frz3.gene21"/>
    <property type="gene ID" value="MhA1_Contig277.frz3.gene21"/>
</dbReference>
<evidence type="ECO:0000313" key="3">
    <source>
        <dbReference type="WBParaSite" id="MhA1_Contig277.frz3.gene21"/>
    </source>
</evidence>
<dbReference type="Pfam" id="PF00646">
    <property type="entry name" value="F-box"/>
    <property type="match status" value="1"/>
</dbReference>
<dbReference type="Proteomes" id="UP000095281">
    <property type="component" value="Unplaced"/>
</dbReference>